<keyword evidence="3" id="KW-1185">Reference proteome</keyword>
<evidence type="ECO:0000256" key="1">
    <source>
        <dbReference type="SAM" id="Phobius"/>
    </source>
</evidence>
<feature type="transmembrane region" description="Helical" evidence="1">
    <location>
        <begin position="36"/>
        <end position="55"/>
    </location>
</feature>
<evidence type="ECO:0000313" key="3">
    <source>
        <dbReference type="Proteomes" id="UP000308528"/>
    </source>
</evidence>
<evidence type="ECO:0000313" key="2">
    <source>
        <dbReference type="EMBL" id="THH36556.1"/>
    </source>
</evidence>
<accession>A0A4S4NB05</accession>
<reference evidence="2 3" key="1">
    <citation type="submission" date="2019-04" db="EMBL/GenBank/DDBJ databases">
        <title>Lewinella litorea sp. nov., isolated from a marine sand.</title>
        <authorList>
            <person name="Yoon J.-H."/>
        </authorList>
    </citation>
    <scope>NUCLEOTIDE SEQUENCE [LARGE SCALE GENOMIC DNA]</scope>
    <source>
        <strain evidence="2 3">HSMS-39</strain>
    </source>
</reference>
<keyword evidence="1" id="KW-1133">Transmembrane helix</keyword>
<dbReference type="Pfam" id="PF13858">
    <property type="entry name" value="DUF4199"/>
    <property type="match status" value="1"/>
</dbReference>
<dbReference type="OrthoDB" id="5766000at2"/>
<protein>
    <submittedName>
        <fullName evidence="2">DUF4199 domain-containing protein</fullName>
    </submittedName>
</protein>
<keyword evidence="1" id="KW-0812">Transmembrane</keyword>
<dbReference type="InterPro" id="IPR025250">
    <property type="entry name" value="DUF4199"/>
</dbReference>
<dbReference type="RefSeq" id="WP_136460175.1">
    <property type="nucleotide sequence ID" value="NZ_SRSF01000008.1"/>
</dbReference>
<dbReference type="Proteomes" id="UP000308528">
    <property type="component" value="Unassembled WGS sequence"/>
</dbReference>
<dbReference type="EMBL" id="SRSF01000008">
    <property type="protein sequence ID" value="THH36556.1"/>
    <property type="molecule type" value="Genomic_DNA"/>
</dbReference>
<feature type="transmembrane region" description="Helical" evidence="1">
    <location>
        <begin position="75"/>
        <end position="95"/>
    </location>
</feature>
<organism evidence="2 3">
    <name type="scientific">Neolewinella litorea</name>
    <dbReference type="NCBI Taxonomy" id="2562452"/>
    <lineage>
        <taxon>Bacteria</taxon>
        <taxon>Pseudomonadati</taxon>
        <taxon>Bacteroidota</taxon>
        <taxon>Saprospiria</taxon>
        <taxon>Saprospirales</taxon>
        <taxon>Lewinellaceae</taxon>
        <taxon>Neolewinella</taxon>
    </lineage>
</organism>
<comment type="caution">
    <text evidence="2">The sequence shown here is derived from an EMBL/GenBank/DDBJ whole genome shotgun (WGS) entry which is preliminary data.</text>
</comment>
<gene>
    <name evidence="2" type="ORF">E4021_14915</name>
</gene>
<keyword evidence="1" id="KW-0472">Membrane</keyword>
<feature type="transmembrane region" description="Helical" evidence="1">
    <location>
        <begin position="132"/>
        <end position="155"/>
    </location>
</feature>
<proteinExistence type="predicted"/>
<name>A0A4S4NB05_9BACT</name>
<sequence>MKRYRTEIKWAFIFTLMMLGWLLLERLAGLHDAYLAYHPTYTNLVAIPAVIIYVLALREKREKDYGGSMTYRQGFVSGAIITLIIALLSPLAQLITHTLITPDYFPNVIRYSVAEGYYTQAEAEAYFSLGSYILQSFIGSLIMGLLTTAIVAFFVRSEKG</sequence>
<dbReference type="AlphaFoldDB" id="A0A4S4NB05"/>
<feature type="transmembrane region" description="Helical" evidence="1">
    <location>
        <begin position="7"/>
        <end position="24"/>
    </location>
</feature>